<dbReference type="InterPro" id="IPR029044">
    <property type="entry name" value="Nucleotide-diphossugar_trans"/>
</dbReference>
<dbReference type="InterPro" id="IPR008630">
    <property type="entry name" value="Glyco_trans_34"/>
</dbReference>
<organism evidence="5 6">
    <name type="scientific">Pseudovirgaria hyperparasitica</name>
    <dbReference type="NCBI Taxonomy" id="470096"/>
    <lineage>
        <taxon>Eukaryota</taxon>
        <taxon>Fungi</taxon>
        <taxon>Dikarya</taxon>
        <taxon>Ascomycota</taxon>
        <taxon>Pezizomycotina</taxon>
        <taxon>Dothideomycetes</taxon>
        <taxon>Dothideomycetes incertae sedis</taxon>
        <taxon>Acrospermales</taxon>
        <taxon>Acrospermaceae</taxon>
        <taxon>Pseudovirgaria</taxon>
    </lineage>
</organism>
<dbReference type="GO" id="GO:0016757">
    <property type="term" value="F:glycosyltransferase activity"/>
    <property type="evidence" value="ECO:0007669"/>
    <property type="project" value="UniProtKB-KW"/>
</dbReference>
<keyword evidence="6" id="KW-1185">Reference proteome</keyword>
<proteinExistence type="inferred from homology"/>
<dbReference type="RefSeq" id="XP_033600350.1">
    <property type="nucleotide sequence ID" value="XM_033745497.1"/>
</dbReference>
<dbReference type="AlphaFoldDB" id="A0A6A6W6R9"/>
<dbReference type="PANTHER" id="PTHR31306">
    <property type="entry name" value="ALPHA-1,6-MANNOSYLTRANSFERASE MNN11-RELATED"/>
    <property type="match status" value="1"/>
</dbReference>
<dbReference type="EMBL" id="ML996572">
    <property type="protein sequence ID" value="KAF2757899.1"/>
    <property type="molecule type" value="Genomic_DNA"/>
</dbReference>
<evidence type="ECO:0000256" key="3">
    <source>
        <dbReference type="ARBA" id="ARBA00022679"/>
    </source>
</evidence>
<comment type="similarity">
    <text evidence="1">Belongs to the glycosyltransferase 34 family.</text>
</comment>
<keyword evidence="4" id="KW-0472">Membrane</keyword>
<protein>
    <recommendedName>
        <fullName evidence="7">Nucleotide-diphospho-sugar transferase domain-containing protein</fullName>
    </recommendedName>
</protein>
<dbReference type="GO" id="GO:0006487">
    <property type="term" value="P:protein N-linked glycosylation"/>
    <property type="evidence" value="ECO:0007669"/>
    <property type="project" value="TreeGrafter"/>
</dbReference>
<accession>A0A6A6W6R9</accession>
<keyword evidence="4" id="KW-0812">Transmembrane</keyword>
<evidence type="ECO:0000256" key="2">
    <source>
        <dbReference type="ARBA" id="ARBA00022676"/>
    </source>
</evidence>
<reference evidence="5" key="1">
    <citation type="journal article" date="2020" name="Stud. Mycol.">
        <title>101 Dothideomycetes genomes: a test case for predicting lifestyles and emergence of pathogens.</title>
        <authorList>
            <person name="Haridas S."/>
            <person name="Albert R."/>
            <person name="Binder M."/>
            <person name="Bloem J."/>
            <person name="Labutti K."/>
            <person name="Salamov A."/>
            <person name="Andreopoulos B."/>
            <person name="Baker S."/>
            <person name="Barry K."/>
            <person name="Bills G."/>
            <person name="Bluhm B."/>
            <person name="Cannon C."/>
            <person name="Castanera R."/>
            <person name="Culley D."/>
            <person name="Daum C."/>
            <person name="Ezra D."/>
            <person name="Gonzalez J."/>
            <person name="Henrissat B."/>
            <person name="Kuo A."/>
            <person name="Liang C."/>
            <person name="Lipzen A."/>
            <person name="Lutzoni F."/>
            <person name="Magnuson J."/>
            <person name="Mondo S."/>
            <person name="Nolan M."/>
            <person name="Ohm R."/>
            <person name="Pangilinan J."/>
            <person name="Park H.-J."/>
            <person name="Ramirez L."/>
            <person name="Alfaro M."/>
            <person name="Sun H."/>
            <person name="Tritt A."/>
            <person name="Yoshinaga Y."/>
            <person name="Zwiers L.-H."/>
            <person name="Turgeon B."/>
            <person name="Goodwin S."/>
            <person name="Spatafora J."/>
            <person name="Crous P."/>
            <person name="Grigoriev I."/>
        </authorList>
    </citation>
    <scope>NUCLEOTIDE SEQUENCE</scope>
    <source>
        <strain evidence="5">CBS 121739</strain>
    </source>
</reference>
<feature type="transmembrane region" description="Helical" evidence="4">
    <location>
        <begin position="19"/>
        <end position="36"/>
    </location>
</feature>
<evidence type="ECO:0000313" key="5">
    <source>
        <dbReference type="EMBL" id="KAF2757899.1"/>
    </source>
</evidence>
<dbReference type="Gene3D" id="3.90.550.10">
    <property type="entry name" value="Spore Coat Polysaccharide Biosynthesis Protein SpsA, Chain A"/>
    <property type="match status" value="1"/>
</dbReference>
<dbReference type="PANTHER" id="PTHR31306:SF3">
    <property type="entry name" value="NUCLEOTIDE-DIPHOSPHO-SUGAR TRANSFERASE DOMAIN-CONTAINING PROTEIN"/>
    <property type="match status" value="1"/>
</dbReference>
<dbReference type="OrthoDB" id="3763672at2759"/>
<evidence type="ECO:0000256" key="1">
    <source>
        <dbReference type="ARBA" id="ARBA00005664"/>
    </source>
</evidence>
<keyword evidence="4" id="KW-1133">Transmembrane helix</keyword>
<dbReference type="GO" id="GO:0000139">
    <property type="term" value="C:Golgi membrane"/>
    <property type="evidence" value="ECO:0007669"/>
    <property type="project" value="TreeGrafter"/>
</dbReference>
<name>A0A6A6W6R9_9PEZI</name>
<dbReference type="Proteomes" id="UP000799437">
    <property type="component" value="Unassembled WGS sequence"/>
</dbReference>
<gene>
    <name evidence="5" type="ORF">EJ05DRAFT_485979</name>
</gene>
<sequence length="392" mass="44855">MGALDVASKTYLHPRYQRLFFGSLLVLLSISSLFYLNRSRISQSVSNAVHKSKVSYVLPDAIPLKPSLRDIIQALYAPTLQPITAPTFTDPVDGEVFHIPQHPIWTKSLGKRLCLVDIDNRPFDGENELMGKVPTPFDWTTFSNTPSGMLGHYFYAMIHGYDYKFIRTTDYPDRAPYWTKIPALADHLHDYDFVVSIDADAQIRFPQLPFEWLLNRWNVTKETSMTMALDPDDPPNHDVHGRLHDNAGFIVAQNLPRTHDLLKTWAACPDEPSPEFENCARWKHPWPAEQAAFAEYIRTIYNEPNDLNEIPCDEANGTPDFTPNGEFQHGCKGKFVRHHTLSKDAIKETIQNGHMGVIMGRMHQDFNEHKETNTYMRKTNNLTRTDSGDVID</sequence>
<dbReference type="GeneID" id="54486551"/>
<keyword evidence="2" id="KW-0328">Glycosyltransferase</keyword>
<evidence type="ECO:0000256" key="4">
    <source>
        <dbReference type="SAM" id="Phobius"/>
    </source>
</evidence>
<keyword evidence="3" id="KW-0808">Transferase</keyword>
<evidence type="ECO:0008006" key="7">
    <source>
        <dbReference type="Google" id="ProtNLM"/>
    </source>
</evidence>
<evidence type="ECO:0000313" key="6">
    <source>
        <dbReference type="Proteomes" id="UP000799437"/>
    </source>
</evidence>